<dbReference type="PANTHER" id="PTHR47053:SF1">
    <property type="entry name" value="MUREIN DD-ENDOPEPTIDASE MEPH-RELATED"/>
    <property type="match status" value="1"/>
</dbReference>
<dbReference type="GO" id="GO:0006508">
    <property type="term" value="P:proteolysis"/>
    <property type="evidence" value="ECO:0007669"/>
    <property type="project" value="UniProtKB-KW"/>
</dbReference>
<dbReference type="InterPro" id="IPR000064">
    <property type="entry name" value="NLP_P60_dom"/>
</dbReference>
<feature type="domain" description="NlpC/P60" evidence="5">
    <location>
        <begin position="1"/>
        <end position="62"/>
    </location>
</feature>
<evidence type="ECO:0000259" key="5">
    <source>
        <dbReference type="PROSITE" id="PS51935"/>
    </source>
</evidence>
<evidence type="ECO:0000256" key="2">
    <source>
        <dbReference type="ARBA" id="ARBA00022670"/>
    </source>
</evidence>
<dbReference type="Gene3D" id="3.90.1720.10">
    <property type="entry name" value="endopeptidase domain like (from Nostoc punctiforme)"/>
    <property type="match status" value="1"/>
</dbReference>
<keyword evidence="3" id="KW-0378">Hydrolase</keyword>
<dbReference type="Pfam" id="PF00877">
    <property type="entry name" value="NLPC_P60"/>
    <property type="match status" value="1"/>
</dbReference>
<keyword evidence="2" id="KW-0645">Protease</keyword>
<reference evidence="6" key="1">
    <citation type="journal article" date="2014" name="Front. Microbiol.">
        <title>High frequency of phylogenetically diverse reductive dehalogenase-homologous genes in deep subseafloor sedimentary metagenomes.</title>
        <authorList>
            <person name="Kawai M."/>
            <person name="Futagami T."/>
            <person name="Toyoda A."/>
            <person name="Takaki Y."/>
            <person name="Nishi S."/>
            <person name="Hori S."/>
            <person name="Arai W."/>
            <person name="Tsubouchi T."/>
            <person name="Morono Y."/>
            <person name="Uchiyama I."/>
            <person name="Ito T."/>
            <person name="Fujiyama A."/>
            <person name="Inagaki F."/>
            <person name="Takami H."/>
        </authorList>
    </citation>
    <scope>NUCLEOTIDE SEQUENCE</scope>
    <source>
        <strain evidence="6">Expedition CK06-06</strain>
    </source>
</reference>
<proteinExistence type="inferred from homology"/>
<dbReference type="EMBL" id="BARU01001171">
    <property type="protein sequence ID" value="GAH29911.1"/>
    <property type="molecule type" value="Genomic_DNA"/>
</dbReference>
<gene>
    <name evidence="6" type="ORF">S03H2_03227</name>
</gene>
<dbReference type="AlphaFoldDB" id="X1E9F8"/>
<keyword evidence="4" id="KW-0788">Thiol protease</keyword>
<protein>
    <recommendedName>
        <fullName evidence="5">NlpC/P60 domain-containing protein</fullName>
    </recommendedName>
</protein>
<evidence type="ECO:0000256" key="4">
    <source>
        <dbReference type="ARBA" id="ARBA00022807"/>
    </source>
</evidence>
<organism evidence="6">
    <name type="scientific">marine sediment metagenome</name>
    <dbReference type="NCBI Taxonomy" id="412755"/>
    <lineage>
        <taxon>unclassified sequences</taxon>
        <taxon>metagenomes</taxon>
        <taxon>ecological metagenomes</taxon>
    </lineage>
</organism>
<accession>X1E9F8</accession>
<dbReference type="PROSITE" id="PS51935">
    <property type="entry name" value="NLPC_P60"/>
    <property type="match status" value="1"/>
</dbReference>
<evidence type="ECO:0000313" key="6">
    <source>
        <dbReference type="EMBL" id="GAH29911.1"/>
    </source>
</evidence>
<comment type="similarity">
    <text evidence="1">Belongs to the peptidase C40 family.</text>
</comment>
<dbReference type="SUPFAM" id="SSF54001">
    <property type="entry name" value="Cysteine proteinases"/>
    <property type="match status" value="1"/>
</dbReference>
<dbReference type="GO" id="GO:0008234">
    <property type="term" value="F:cysteine-type peptidase activity"/>
    <property type="evidence" value="ECO:0007669"/>
    <property type="project" value="UniProtKB-KW"/>
</dbReference>
<comment type="caution">
    <text evidence="6">The sequence shown here is derived from an EMBL/GenBank/DDBJ whole genome shotgun (WGS) entry which is preliminary data.</text>
</comment>
<sequence length="62" mass="6881">LASVSKSDLRPGDLVFFKNFSHVGIYIGNGNFVHAPHTGTRVRVESLSNPYRLKNYCGACRI</sequence>
<dbReference type="PANTHER" id="PTHR47053">
    <property type="entry name" value="MUREIN DD-ENDOPEPTIDASE MEPH-RELATED"/>
    <property type="match status" value="1"/>
</dbReference>
<dbReference type="InterPro" id="IPR038765">
    <property type="entry name" value="Papain-like_cys_pep_sf"/>
</dbReference>
<feature type="non-terminal residue" evidence="6">
    <location>
        <position position="1"/>
    </location>
</feature>
<evidence type="ECO:0000256" key="1">
    <source>
        <dbReference type="ARBA" id="ARBA00007074"/>
    </source>
</evidence>
<name>X1E9F8_9ZZZZ</name>
<evidence type="ECO:0000256" key="3">
    <source>
        <dbReference type="ARBA" id="ARBA00022801"/>
    </source>
</evidence>
<dbReference type="InterPro" id="IPR051202">
    <property type="entry name" value="Peptidase_C40"/>
</dbReference>